<proteinExistence type="predicted"/>
<feature type="transmembrane region" description="Helical" evidence="1">
    <location>
        <begin position="9"/>
        <end position="27"/>
    </location>
</feature>
<protein>
    <submittedName>
        <fullName evidence="2">Uncharacterized protein</fullName>
    </submittedName>
</protein>
<dbReference type="EMBL" id="LT629757">
    <property type="protein sequence ID" value="SDS01687.1"/>
    <property type="molecule type" value="Genomic_DNA"/>
</dbReference>
<keyword evidence="1" id="KW-0472">Membrane</keyword>
<dbReference type="AlphaFoldDB" id="A0A1H1NRV4"/>
<keyword evidence="3" id="KW-1185">Reference proteome</keyword>
<reference evidence="3" key="1">
    <citation type="submission" date="2016-10" db="EMBL/GenBank/DDBJ databases">
        <authorList>
            <person name="Varghese N."/>
            <person name="Submissions S."/>
        </authorList>
    </citation>
    <scope>NUCLEOTIDE SEQUENCE [LARGE SCALE GENOMIC DNA]</scope>
    <source>
        <strain evidence="3">DSM 22127</strain>
    </source>
</reference>
<dbReference type="RefSeq" id="WP_091726660.1">
    <property type="nucleotide sequence ID" value="NZ_LT629757.1"/>
</dbReference>
<evidence type="ECO:0000313" key="3">
    <source>
        <dbReference type="Proteomes" id="UP000198859"/>
    </source>
</evidence>
<accession>A0A1H1NRV4</accession>
<dbReference type="Proteomes" id="UP000198859">
    <property type="component" value="Chromosome I"/>
</dbReference>
<keyword evidence="1" id="KW-1133">Transmembrane helix</keyword>
<evidence type="ECO:0000256" key="1">
    <source>
        <dbReference type="SAM" id="Phobius"/>
    </source>
</evidence>
<gene>
    <name evidence="2" type="ORF">SAMN04488570_0948</name>
</gene>
<name>A0A1H1NRV4_9ACTN</name>
<evidence type="ECO:0000313" key="2">
    <source>
        <dbReference type="EMBL" id="SDS01687.1"/>
    </source>
</evidence>
<sequence>MNDLLDRPLVDLVAVVLVLAAVAGALARGRGVLASLVAGLTTTLGLWLVAAAVVAVAPPGVADVVRDSRLLDLVPSPRGAVEAVGRMLASRS</sequence>
<keyword evidence="1" id="KW-0812">Transmembrane</keyword>
<feature type="transmembrane region" description="Helical" evidence="1">
    <location>
        <begin position="33"/>
        <end position="57"/>
    </location>
</feature>
<dbReference type="STRING" id="642780.SAMN04488570_0948"/>
<organism evidence="2 3">
    <name type="scientific">Nocardioides scoriae</name>
    <dbReference type="NCBI Taxonomy" id="642780"/>
    <lineage>
        <taxon>Bacteria</taxon>
        <taxon>Bacillati</taxon>
        <taxon>Actinomycetota</taxon>
        <taxon>Actinomycetes</taxon>
        <taxon>Propionibacteriales</taxon>
        <taxon>Nocardioidaceae</taxon>
        <taxon>Nocardioides</taxon>
    </lineage>
</organism>